<dbReference type="SMART" id="SM00353">
    <property type="entry name" value="HLH"/>
    <property type="match status" value="1"/>
</dbReference>
<dbReference type="InterPro" id="IPR036638">
    <property type="entry name" value="HLH_DNA-bd_sf"/>
</dbReference>
<dbReference type="Gene3D" id="4.10.280.10">
    <property type="entry name" value="Helix-loop-helix DNA-binding domain"/>
    <property type="match status" value="1"/>
</dbReference>
<proteinExistence type="predicted"/>
<feature type="compositionally biased region" description="Basic and acidic residues" evidence="1">
    <location>
        <begin position="40"/>
        <end position="59"/>
    </location>
</feature>
<protein>
    <recommendedName>
        <fullName evidence="2">BHLH domain-containing protein</fullName>
    </recommendedName>
</protein>
<dbReference type="EMBL" id="CP090896">
    <property type="protein sequence ID" value="ULT85324.1"/>
    <property type="molecule type" value="Genomic_DNA"/>
</dbReference>
<organism evidence="3 4">
    <name type="scientific">Caenorhabditis briggsae</name>
    <dbReference type="NCBI Taxonomy" id="6238"/>
    <lineage>
        <taxon>Eukaryota</taxon>
        <taxon>Metazoa</taxon>
        <taxon>Ecdysozoa</taxon>
        <taxon>Nematoda</taxon>
        <taxon>Chromadorea</taxon>
        <taxon>Rhabditida</taxon>
        <taxon>Rhabditina</taxon>
        <taxon>Rhabditomorpha</taxon>
        <taxon>Rhabditoidea</taxon>
        <taxon>Rhabditidae</taxon>
        <taxon>Peloderinae</taxon>
        <taxon>Caenorhabditis</taxon>
    </lineage>
</organism>
<evidence type="ECO:0000313" key="3">
    <source>
        <dbReference type="EMBL" id="ULT85324.1"/>
    </source>
</evidence>
<evidence type="ECO:0000313" key="4">
    <source>
        <dbReference type="Proteomes" id="UP000827892"/>
    </source>
</evidence>
<dbReference type="PANTHER" id="PTHR23349:SF63">
    <property type="entry name" value="FER3-LIKE PROTEIN"/>
    <property type="match status" value="1"/>
</dbReference>
<feature type="compositionally biased region" description="Low complexity" evidence="1">
    <location>
        <begin position="147"/>
        <end position="161"/>
    </location>
</feature>
<dbReference type="Pfam" id="PF00010">
    <property type="entry name" value="HLH"/>
    <property type="match status" value="1"/>
</dbReference>
<dbReference type="CDD" id="cd11418">
    <property type="entry name" value="bHLH_TS_ASCL"/>
    <property type="match status" value="1"/>
</dbReference>
<feature type="region of interest" description="Disordered" evidence="1">
    <location>
        <begin position="142"/>
        <end position="167"/>
    </location>
</feature>
<dbReference type="GO" id="GO:0046983">
    <property type="term" value="F:protein dimerization activity"/>
    <property type="evidence" value="ECO:0007669"/>
    <property type="project" value="InterPro"/>
</dbReference>
<gene>
    <name evidence="3" type="ORF">L3Y34_013851</name>
</gene>
<dbReference type="KEGG" id="cbr:CBG_10608"/>
<dbReference type="InterPro" id="IPR011598">
    <property type="entry name" value="bHLH_dom"/>
</dbReference>
<dbReference type="InterPro" id="IPR050283">
    <property type="entry name" value="E-box_TF_Regulators"/>
</dbReference>
<dbReference type="SUPFAM" id="SSF47459">
    <property type="entry name" value="HLH, helix-loop-helix DNA-binding domain"/>
    <property type="match status" value="1"/>
</dbReference>
<feature type="region of interest" description="Disordered" evidence="1">
    <location>
        <begin position="25"/>
        <end position="59"/>
    </location>
</feature>
<evidence type="ECO:0000259" key="2">
    <source>
        <dbReference type="PROSITE" id="PS50888"/>
    </source>
</evidence>
<dbReference type="PROSITE" id="PS50888">
    <property type="entry name" value="BHLH"/>
    <property type="match status" value="1"/>
</dbReference>
<sequence>MSDNSELARILQDLQDIDKYELIGKQKEKAKVPGNQSTVMEKREEQQEREHGPENREQRKAIARARATTREINRIKIINGAFDDLRNKLPVQVGEPKLSKIVTLKKAINYIAQLKEELHNTPLHSSSDQSIMLDSDAQLVPGLGPYSVSQSASSTSQESTSDGLPQNFKIMPTEGHMWYYPQPPHF</sequence>
<name>A0AAE8ZXV5_CAEBR</name>
<evidence type="ECO:0000256" key="1">
    <source>
        <dbReference type="SAM" id="MobiDB-lite"/>
    </source>
</evidence>
<accession>A0AAE8ZXV5</accession>
<dbReference type="PANTHER" id="PTHR23349">
    <property type="entry name" value="BASIC HELIX-LOOP-HELIX TRANSCRIPTION FACTOR, TWIST"/>
    <property type="match status" value="1"/>
</dbReference>
<dbReference type="AlphaFoldDB" id="A0AAE8ZXV5"/>
<dbReference type="Proteomes" id="UP000827892">
    <property type="component" value="Chromosome X"/>
</dbReference>
<feature type="domain" description="BHLH" evidence="2">
    <location>
        <begin position="62"/>
        <end position="114"/>
    </location>
</feature>
<reference evidence="3 4" key="1">
    <citation type="submission" date="2022-05" db="EMBL/GenBank/DDBJ databases">
        <title>Chromosome-level reference genomes for two strains of Caenorhabditis briggsae: an improved platform for comparative genomics.</title>
        <authorList>
            <person name="Stevens L."/>
            <person name="Andersen E.C."/>
        </authorList>
    </citation>
    <scope>NUCLEOTIDE SEQUENCE [LARGE SCALE GENOMIC DNA]</scope>
    <source>
        <strain evidence="3">QX1410_ONT</strain>
        <tissue evidence="3">Whole-organism</tissue>
    </source>
</reference>